<evidence type="ECO:0000259" key="8">
    <source>
        <dbReference type="Pfam" id="PF09335"/>
    </source>
</evidence>
<evidence type="ECO:0000256" key="4">
    <source>
        <dbReference type="ARBA" id="ARBA00022692"/>
    </source>
</evidence>
<dbReference type="InterPro" id="IPR032816">
    <property type="entry name" value="VTT_dom"/>
</dbReference>
<evidence type="ECO:0000256" key="7">
    <source>
        <dbReference type="RuleBase" id="RU367016"/>
    </source>
</evidence>
<evidence type="ECO:0000256" key="6">
    <source>
        <dbReference type="ARBA" id="ARBA00023136"/>
    </source>
</evidence>
<comment type="similarity">
    <text evidence="2 7">Belongs to the DedA family.</text>
</comment>
<evidence type="ECO:0000256" key="5">
    <source>
        <dbReference type="ARBA" id="ARBA00022989"/>
    </source>
</evidence>
<evidence type="ECO:0000256" key="1">
    <source>
        <dbReference type="ARBA" id="ARBA00004651"/>
    </source>
</evidence>
<evidence type="ECO:0000313" key="10">
    <source>
        <dbReference type="Proteomes" id="UP000247569"/>
    </source>
</evidence>
<dbReference type="GO" id="GO:0005886">
    <property type="term" value="C:plasma membrane"/>
    <property type="evidence" value="ECO:0007669"/>
    <property type="project" value="UniProtKB-SubCell"/>
</dbReference>
<evidence type="ECO:0000256" key="3">
    <source>
        <dbReference type="ARBA" id="ARBA00022475"/>
    </source>
</evidence>
<dbReference type="Proteomes" id="UP000247569">
    <property type="component" value="Unassembled WGS sequence"/>
</dbReference>
<dbReference type="InterPro" id="IPR032818">
    <property type="entry name" value="DedA-like"/>
</dbReference>
<protein>
    <submittedName>
        <fullName evidence="9">Membrane-associated protein</fullName>
    </submittedName>
</protein>
<evidence type="ECO:0000256" key="2">
    <source>
        <dbReference type="ARBA" id="ARBA00010792"/>
    </source>
</evidence>
<comment type="caution">
    <text evidence="9">The sequence shown here is derived from an EMBL/GenBank/DDBJ whole genome shotgun (WGS) entry which is preliminary data.</text>
</comment>
<keyword evidence="5 7" id="KW-1133">Transmembrane helix</keyword>
<dbReference type="PANTHER" id="PTHR30353:SF0">
    <property type="entry name" value="TRANSMEMBRANE PROTEIN"/>
    <property type="match status" value="1"/>
</dbReference>
<gene>
    <name evidence="9" type="ORF">DFR70_104338</name>
</gene>
<sequence>MILLAATESVTSNLAIKELLDPMHLLTETWLKNAVLPAILAIVFIETGLLFPILPGDSLLFTGGLLAAQANPPVSIWLLLPAVMVIAFAGDQSGYWIGRAIGPALFHKEDTRFFKKHYVTETHAFFEKHGPKTIILARFVPIVRTFMPVLAGVSKMDYRKFVAFDIVGAVLWGGGVTVLGYFLGNVAFIRDHVEAIFLLIVLVSVLPGIVAVAKKLLNRGARPAARQEAELTVSTNEPTR</sequence>
<reference evidence="9 10" key="1">
    <citation type="submission" date="2018-05" db="EMBL/GenBank/DDBJ databases">
        <title>Genomic Encyclopedia of Type Strains, Phase IV (KMG-IV): sequencing the most valuable type-strain genomes for metagenomic binning, comparative biology and taxonomic classification.</title>
        <authorList>
            <person name="Goeker M."/>
        </authorList>
    </citation>
    <scope>NUCLEOTIDE SEQUENCE [LARGE SCALE GENOMIC DNA]</scope>
    <source>
        <strain evidence="9 10">DSM 44704</strain>
    </source>
</reference>
<dbReference type="AlphaFoldDB" id="A0A318K7S9"/>
<keyword evidence="3 7" id="KW-1003">Cell membrane</keyword>
<proteinExistence type="inferred from homology"/>
<organism evidence="9 10">
    <name type="scientific">Nocardia tenerifensis</name>
    <dbReference type="NCBI Taxonomy" id="228006"/>
    <lineage>
        <taxon>Bacteria</taxon>
        <taxon>Bacillati</taxon>
        <taxon>Actinomycetota</taxon>
        <taxon>Actinomycetes</taxon>
        <taxon>Mycobacteriales</taxon>
        <taxon>Nocardiaceae</taxon>
        <taxon>Nocardia</taxon>
    </lineage>
</organism>
<feature type="transmembrane region" description="Helical" evidence="7">
    <location>
        <begin position="195"/>
        <end position="213"/>
    </location>
</feature>
<evidence type="ECO:0000313" key="9">
    <source>
        <dbReference type="EMBL" id="PXX65275.1"/>
    </source>
</evidence>
<keyword evidence="4 7" id="KW-0812">Transmembrane</keyword>
<feature type="transmembrane region" description="Helical" evidence="7">
    <location>
        <begin position="34"/>
        <end position="54"/>
    </location>
</feature>
<feature type="domain" description="VTT" evidence="8">
    <location>
        <begin position="54"/>
        <end position="181"/>
    </location>
</feature>
<name>A0A318K7S9_9NOCA</name>
<feature type="transmembrane region" description="Helical" evidence="7">
    <location>
        <begin position="74"/>
        <end position="90"/>
    </location>
</feature>
<comment type="subcellular location">
    <subcellularLocation>
        <location evidence="1 7">Cell membrane</location>
        <topology evidence="1 7">Multi-pass membrane protein</topology>
    </subcellularLocation>
</comment>
<dbReference type="EMBL" id="QJKF01000004">
    <property type="protein sequence ID" value="PXX65275.1"/>
    <property type="molecule type" value="Genomic_DNA"/>
</dbReference>
<keyword evidence="6 7" id="KW-0472">Membrane</keyword>
<dbReference type="PANTHER" id="PTHR30353">
    <property type="entry name" value="INNER MEMBRANE PROTEIN DEDA-RELATED"/>
    <property type="match status" value="1"/>
</dbReference>
<feature type="transmembrane region" description="Helical" evidence="7">
    <location>
        <begin position="161"/>
        <end position="183"/>
    </location>
</feature>
<dbReference type="Pfam" id="PF09335">
    <property type="entry name" value="VTT_dom"/>
    <property type="match status" value="1"/>
</dbReference>
<accession>A0A318K7S9</accession>
<keyword evidence="10" id="KW-1185">Reference proteome</keyword>